<dbReference type="RefSeq" id="WP_382359535.1">
    <property type="nucleotide sequence ID" value="NZ_JBHTGR010000050.1"/>
</dbReference>
<dbReference type="InterPro" id="IPR013486">
    <property type="entry name" value="SpoIID/LytB"/>
</dbReference>
<protein>
    <submittedName>
        <fullName evidence="4">Stage II sporulation protein D</fullName>
    </submittedName>
</protein>
<reference evidence="5" key="1">
    <citation type="journal article" date="2019" name="Int. J. Syst. Evol. Microbiol.">
        <title>The Global Catalogue of Microorganisms (GCM) 10K type strain sequencing project: providing services to taxonomists for standard genome sequencing and annotation.</title>
        <authorList>
            <consortium name="The Broad Institute Genomics Platform"/>
            <consortium name="The Broad Institute Genome Sequencing Center for Infectious Disease"/>
            <person name="Wu L."/>
            <person name="Ma J."/>
        </authorList>
    </citation>
    <scope>NUCLEOTIDE SEQUENCE [LARGE SCALE GENOMIC DNA]</scope>
    <source>
        <strain evidence="5">JCM 30234</strain>
    </source>
</reference>
<dbReference type="InterPro" id="IPR014225">
    <property type="entry name" value="Spore_II_D_firmicutes"/>
</dbReference>
<feature type="region of interest" description="Disordered" evidence="1">
    <location>
        <begin position="1"/>
        <end position="20"/>
    </location>
</feature>
<proteinExistence type="predicted"/>
<feature type="compositionally biased region" description="Low complexity" evidence="1">
    <location>
        <begin position="76"/>
        <end position="88"/>
    </location>
</feature>
<dbReference type="NCBIfam" id="TIGR02669">
    <property type="entry name" value="SpoIID_LytB"/>
    <property type="match status" value="1"/>
</dbReference>
<feature type="transmembrane region" description="Helical" evidence="2">
    <location>
        <begin position="47"/>
        <end position="66"/>
    </location>
</feature>
<sequence>MRKNNIISELRKKTKSRKRQSLQLLEKNNKRVRLNGVPSSWKGSTTLFLSSLIMVILVIPTLIVVVPSASGGEEQAAAPNPNASASGGDAPEAETAMATESPFAVDVMRASSDQVESVPLETYVARVVASETPAEFETEALKAQALAARTFIVNRLLYQEDAGKADVTDTTGDQVYHNEQELRKTMGSGYEQEMGKIKQAVADTKDEILTYEDAPITAAYFSTSNGYTENSEDYWDEEVPYLRSVASPWDKNTEKFMDQQVLSVADVEKQLGTDLPSIDNLSVAISQTEGHRVDQLKLGDEAYSGREVREALGLASSDFSIEKKKDHLIVTTKGYGHGIGMSQYGANGMAEEGKNYKDIVKHYYQGVEVSSVSNTAPALASKE</sequence>
<dbReference type="PANTHER" id="PTHR30032">
    <property type="entry name" value="N-ACETYLMURAMOYL-L-ALANINE AMIDASE-RELATED"/>
    <property type="match status" value="1"/>
</dbReference>
<keyword evidence="2" id="KW-1133">Transmembrane helix</keyword>
<dbReference type="Pfam" id="PF08486">
    <property type="entry name" value="SpoIID"/>
    <property type="match status" value="1"/>
</dbReference>
<dbReference type="PANTHER" id="PTHR30032:SF4">
    <property type="entry name" value="AMIDASE ENHANCER"/>
    <property type="match status" value="1"/>
</dbReference>
<dbReference type="InterPro" id="IPR013693">
    <property type="entry name" value="SpoIID/LytB_N"/>
</dbReference>
<evidence type="ECO:0000313" key="5">
    <source>
        <dbReference type="Proteomes" id="UP001596620"/>
    </source>
</evidence>
<evidence type="ECO:0000313" key="4">
    <source>
        <dbReference type="EMBL" id="MFC7747590.1"/>
    </source>
</evidence>
<organism evidence="4 5">
    <name type="scientific">Lentibacillus kimchii</name>
    <dbReference type="NCBI Taxonomy" id="1542911"/>
    <lineage>
        <taxon>Bacteria</taxon>
        <taxon>Bacillati</taxon>
        <taxon>Bacillota</taxon>
        <taxon>Bacilli</taxon>
        <taxon>Bacillales</taxon>
        <taxon>Bacillaceae</taxon>
        <taxon>Lentibacillus</taxon>
    </lineage>
</organism>
<gene>
    <name evidence="4" type="primary">spoIID</name>
    <name evidence="4" type="ORF">ACFQU8_10180</name>
</gene>
<feature type="domain" description="Sporulation stage II protein D amidase enhancer LytB N-terminal" evidence="3">
    <location>
        <begin position="112"/>
        <end position="211"/>
    </location>
</feature>
<dbReference type="Proteomes" id="UP001596620">
    <property type="component" value="Unassembled WGS sequence"/>
</dbReference>
<keyword evidence="5" id="KW-1185">Reference proteome</keyword>
<dbReference type="InterPro" id="IPR051922">
    <property type="entry name" value="Bact_Sporulation_Assoc"/>
</dbReference>
<evidence type="ECO:0000259" key="3">
    <source>
        <dbReference type="Pfam" id="PF08486"/>
    </source>
</evidence>
<keyword evidence="2" id="KW-0812">Transmembrane</keyword>
<evidence type="ECO:0000256" key="1">
    <source>
        <dbReference type="SAM" id="MobiDB-lite"/>
    </source>
</evidence>
<keyword evidence="2" id="KW-0472">Membrane</keyword>
<dbReference type="EMBL" id="JBHTGR010000050">
    <property type="protein sequence ID" value="MFC7747590.1"/>
    <property type="molecule type" value="Genomic_DNA"/>
</dbReference>
<comment type="caution">
    <text evidence="4">The sequence shown here is derived from an EMBL/GenBank/DDBJ whole genome shotgun (WGS) entry which is preliminary data.</text>
</comment>
<accession>A0ABW2UYG7</accession>
<evidence type="ECO:0000256" key="2">
    <source>
        <dbReference type="SAM" id="Phobius"/>
    </source>
</evidence>
<dbReference type="NCBIfam" id="TIGR02870">
    <property type="entry name" value="spore_II_D"/>
    <property type="match status" value="1"/>
</dbReference>
<name>A0ABW2UYG7_9BACI</name>
<feature type="region of interest" description="Disordered" evidence="1">
    <location>
        <begin position="73"/>
        <end position="94"/>
    </location>
</feature>